<dbReference type="SUPFAM" id="SSF53474">
    <property type="entry name" value="alpha/beta-Hydrolases"/>
    <property type="match status" value="1"/>
</dbReference>
<evidence type="ECO:0000256" key="2">
    <source>
        <dbReference type="ARBA" id="ARBA00022679"/>
    </source>
</evidence>
<feature type="domain" description="AB hydrolase-1" evidence="4">
    <location>
        <begin position="53"/>
        <end position="214"/>
    </location>
</feature>
<feature type="active site" description="Nucleophile" evidence="3">
    <location>
        <position position="144"/>
    </location>
</feature>
<comment type="similarity">
    <text evidence="1">Belongs to the AB hydrolase superfamily. MetX family.</text>
</comment>
<evidence type="ECO:0000313" key="5">
    <source>
        <dbReference type="EMBL" id="KAG9246463.1"/>
    </source>
</evidence>
<evidence type="ECO:0000313" key="6">
    <source>
        <dbReference type="Proteomes" id="UP000887226"/>
    </source>
</evidence>
<dbReference type="GO" id="GO:0004414">
    <property type="term" value="F:homoserine O-acetyltransferase activity"/>
    <property type="evidence" value="ECO:0007669"/>
    <property type="project" value="TreeGrafter"/>
</dbReference>
<dbReference type="Pfam" id="PF00561">
    <property type="entry name" value="Abhydrolase_1"/>
    <property type="match status" value="1"/>
</dbReference>
<evidence type="ECO:0000256" key="1">
    <source>
        <dbReference type="ARBA" id="ARBA00006886"/>
    </source>
</evidence>
<proteinExistence type="inferred from homology"/>
<protein>
    <submittedName>
        <fullName evidence="5">Alpha/beta hydrolase protein</fullName>
    </submittedName>
</protein>
<dbReference type="AlphaFoldDB" id="A0A9P8CGP1"/>
<dbReference type="PANTHER" id="PTHR32268">
    <property type="entry name" value="HOMOSERINE O-ACETYLTRANSFERASE"/>
    <property type="match status" value="1"/>
</dbReference>
<dbReference type="GO" id="GO:0009086">
    <property type="term" value="P:methionine biosynthetic process"/>
    <property type="evidence" value="ECO:0007669"/>
    <property type="project" value="TreeGrafter"/>
</dbReference>
<dbReference type="OrthoDB" id="9972683at2759"/>
<evidence type="ECO:0000256" key="3">
    <source>
        <dbReference type="PIRSR" id="PIRSR000443-1"/>
    </source>
</evidence>
<dbReference type="PIRSF" id="PIRSF000443">
    <property type="entry name" value="Homoser_Ac_trans"/>
    <property type="match status" value="1"/>
</dbReference>
<keyword evidence="2" id="KW-0808">Transferase</keyword>
<dbReference type="PANTHER" id="PTHR32268:SF11">
    <property type="entry name" value="HOMOSERINE O-ACETYLTRANSFERASE"/>
    <property type="match status" value="1"/>
</dbReference>
<dbReference type="InterPro" id="IPR029058">
    <property type="entry name" value="AB_hydrolase_fold"/>
</dbReference>
<reference evidence="5" key="1">
    <citation type="journal article" date="2021" name="IMA Fungus">
        <title>Genomic characterization of three marine fungi, including Emericellopsis atlantica sp. nov. with signatures of a generalist lifestyle and marine biomass degradation.</title>
        <authorList>
            <person name="Hagestad O.C."/>
            <person name="Hou L."/>
            <person name="Andersen J.H."/>
            <person name="Hansen E.H."/>
            <person name="Altermark B."/>
            <person name="Li C."/>
            <person name="Kuhnert E."/>
            <person name="Cox R.J."/>
            <person name="Crous P.W."/>
            <person name="Spatafora J.W."/>
            <person name="Lail K."/>
            <person name="Amirebrahimi M."/>
            <person name="Lipzen A."/>
            <person name="Pangilinan J."/>
            <person name="Andreopoulos W."/>
            <person name="Hayes R.D."/>
            <person name="Ng V."/>
            <person name="Grigoriev I.V."/>
            <person name="Jackson S.A."/>
            <person name="Sutton T.D.S."/>
            <person name="Dobson A.D.W."/>
            <person name="Rama T."/>
        </authorList>
    </citation>
    <scope>NUCLEOTIDE SEQUENCE</scope>
    <source>
        <strain evidence="5">TRa3180A</strain>
    </source>
</reference>
<dbReference type="Gene3D" id="3.40.50.1820">
    <property type="entry name" value="alpha/beta hydrolase"/>
    <property type="match status" value="1"/>
</dbReference>
<dbReference type="EMBL" id="MU253803">
    <property type="protein sequence ID" value="KAG9246463.1"/>
    <property type="molecule type" value="Genomic_DNA"/>
</dbReference>
<dbReference type="InterPro" id="IPR008220">
    <property type="entry name" value="HAT_MetX-like"/>
</dbReference>
<sequence length="344" mass="38429">MRLDLEEWRTPEESDFTISSFDFVSGETITELRLHYRTLGTVRRDKHEKVTNAVLIGHGTGGSGSQFINDHFAGELFESGDLLDPARYFIILPDGIGHGGSSKPSDGLHAQFPRYGYCDMVLATYRLVTEGLGINHLRLVMGTSMGGMHAWLWGEMYPEFMDALMPLASLPVQIAGRNRMTRKMIMDAIRNDPEWKGGDYSTQPEQGLTTALYILTIMGSVPLKWQEEAPTQVAADDFLEKRLAAALLVTDANDLLYQVDASHDYDPSYRLSDIQASLLAINSADDQINPPELGILEAKIKEVKFGRAVVLPISEFTRGHSTHTWANVWKSYLEELLVMSEPSM</sequence>
<dbReference type="GO" id="GO:0009092">
    <property type="term" value="P:homoserine metabolic process"/>
    <property type="evidence" value="ECO:0007669"/>
    <property type="project" value="TreeGrafter"/>
</dbReference>
<dbReference type="InterPro" id="IPR000073">
    <property type="entry name" value="AB_hydrolase_1"/>
</dbReference>
<organism evidence="5 6">
    <name type="scientific">Calycina marina</name>
    <dbReference type="NCBI Taxonomy" id="1763456"/>
    <lineage>
        <taxon>Eukaryota</taxon>
        <taxon>Fungi</taxon>
        <taxon>Dikarya</taxon>
        <taxon>Ascomycota</taxon>
        <taxon>Pezizomycotina</taxon>
        <taxon>Leotiomycetes</taxon>
        <taxon>Helotiales</taxon>
        <taxon>Pezizellaceae</taxon>
        <taxon>Calycina</taxon>
    </lineage>
</organism>
<keyword evidence="6" id="KW-1185">Reference proteome</keyword>
<gene>
    <name evidence="5" type="ORF">BJ878DRAFT_281255</name>
</gene>
<comment type="caution">
    <text evidence="5">The sequence shown here is derived from an EMBL/GenBank/DDBJ whole genome shotgun (WGS) entry which is preliminary data.</text>
</comment>
<feature type="active site" evidence="3">
    <location>
        <position position="286"/>
    </location>
</feature>
<feature type="active site" evidence="3">
    <location>
        <position position="320"/>
    </location>
</feature>
<dbReference type="Proteomes" id="UP000887226">
    <property type="component" value="Unassembled WGS sequence"/>
</dbReference>
<keyword evidence="5" id="KW-0378">Hydrolase</keyword>
<dbReference type="NCBIfam" id="NF005071">
    <property type="entry name" value="PRK06489.1"/>
    <property type="match status" value="1"/>
</dbReference>
<name>A0A9P8CGP1_9HELO</name>
<accession>A0A9P8CGP1</accession>
<dbReference type="GO" id="GO:0016787">
    <property type="term" value="F:hydrolase activity"/>
    <property type="evidence" value="ECO:0007669"/>
    <property type="project" value="UniProtKB-KW"/>
</dbReference>
<evidence type="ECO:0000259" key="4">
    <source>
        <dbReference type="Pfam" id="PF00561"/>
    </source>
</evidence>